<dbReference type="RefSeq" id="WP_149850417.1">
    <property type="nucleotide sequence ID" value="NZ_VUOB01000027.1"/>
</dbReference>
<dbReference type="OrthoDB" id="149709at2"/>
<accession>A0A5B2XFP5</accession>
<gene>
    <name evidence="4" type="ORF">F0L68_16225</name>
</gene>
<dbReference type="InterPro" id="IPR016181">
    <property type="entry name" value="Acyl_CoA_acyltransferase"/>
</dbReference>
<dbReference type="SUPFAM" id="SSF55729">
    <property type="entry name" value="Acyl-CoA N-acyltransferases (Nat)"/>
    <property type="match status" value="1"/>
</dbReference>
<protein>
    <submittedName>
        <fullName evidence="4">GNAT family N-acetyltransferase</fullName>
    </submittedName>
</protein>
<dbReference type="InterPro" id="IPR000182">
    <property type="entry name" value="GNAT_dom"/>
</dbReference>
<dbReference type="CDD" id="cd04301">
    <property type="entry name" value="NAT_SF"/>
    <property type="match status" value="1"/>
</dbReference>
<dbReference type="PANTHER" id="PTHR43877">
    <property type="entry name" value="AMINOALKYLPHOSPHONATE N-ACETYLTRANSFERASE-RELATED-RELATED"/>
    <property type="match status" value="1"/>
</dbReference>
<dbReference type="EMBL" id="VUOB01000027">
    <property type="protein sequence ID" value="KAA2261622.1"/>
    <property type="molecule type" value="Genomic_DNA"/>
</dbReference>
<dbReference type="GO" id="GO:0016747">
    <property type="term" value="F:acyltransferase activity, transferring groups other than amino-acyl groups"/>
    <property type="evidence" value="ECO:0007669"/>
    <property type="project" value="InterPro"/>
</dbReference>
<dbReference type="PROSITE" id="PS51186">
    <property type="entry name" value="GNAT"/>
    <property type="match status" value="1"/>
</dbReference>
<keyword evidence="2" id="KW-0012">Acyltransferase</keyword>
<dbReference type="AlphaFoldDB" id="A0A5B2XFP5"/>
<evidence type="ECO:0000259" key="3">
    <source>
        <dbReference type="PROSITE" id="PS51186"/>
    </source>
</evidence>
<dbReference type="Proteomes" id="UP000323454">
    <property type="component" value="Unassembled WGS sequence"/>
</dbReference>
<feature type="domain" description="N-acetyltransferase" evidence="3">
    <location>
        <begin position="147"/>
        <end position="309"/>
    </location>
</feature>
<reference evidence="4 5" key="1">
    <citation type="submission" date="2019-09" db="EMBL/GenBank/DDBJ databases">
        <title>Goodfellowia gen. nov., a new genus of the Pseudonocardineae related to Actinoalloteichus, containing Goodfellowia coeruleoviolacea gen. nov., comb. nov. gen. nov., comb. nov.</title>
        <authorList>
            <person name="Labeda D."/>
        </authorList>
    </citation>
    <scope>NUCLEOTIDE SEQUENCE [LARGE SCALE GENOMIC DNA]</scope>
    <source>
        <strain evidence="4 5">AN110305</strain>
    </source>
</reference>
<evidence type="ECO:0000256" key="2">
    <source>
        <dbReference type="ARBA" id="ARBA00023315"/>
    </source>
</evidence>
<dbReference type="Gene3D" id="3.40.630.30">
    <property type="match status" value="1"/>
</dbReference>
<comment type="caution">
    <text evidence="4">The sequence shown here is derived from an EMBL/GenBank/DDBJ whole genome shotgun (WGS) entry which is preliminary data.</text>
</comment>
<keyword evidence="1 4" id="KW-0808">Transferase</keyword>
<dbReference type="PANTHER" id="PTHR43877:SF2">
    <property type="entry name" value="AMINOALKYLPHOSPHONATE N-ACETYLTRANSFERASE-RELATED"/>
    <property type="match status" value="1"/>
</dbReference>
<dbReference type="InterPro" id="IPR050832">
    <property type="entry name" value="Bact_Acetyltransf"/>
</dbReference>
<organism evidence="4 5">
    <name type="scientific">Solihabitans fulvus</name>
    <dbReference type="NCBI Taxonomy" id="1892852"/>
    <lineage>
        <taxon>Bacteria</taxon>
        <taxon>Bacillati</taxon>
        <taxon>Actinomycetota</taxon>
        <taxon>Actinomycetes</taxon>
        <taxon>Pseudonocardiales</taxon>
        <taxon>Pseudonocardiaceae</taxon>
        <taxon>Solihabitans</taxon>
    </lineage>
</organism>
<evidence type="ECO:0000256" key="1">
    <source>
        <dbReference type="ARBA" id="ARBA00022679"/>
    </source>
</evidence>
<dbReference type="Pfam" id="PF13508">
    <property type="entry name" value="Acetyltransf_7"/>
    <property type="match status" value="1"/>
</dbReference>
<name>A0A5B2XFP5_9PSEU</name>
<sequence length="309" mass="33107">MTVGRGLMEAQSTRFGALDPLLPPAAEPPDGDVITAALTDGSRVAGVLSRHLHEPGALARLWSADEVWELTPLIGGSGLAGMDAVLRAWRRRLDRLGEPGPDSSCVVTWPSRDAEGTRALLDHGLVPLSTIAVRRAAPPANSVPTTLTIREAAPRDLDVVVDLAMAELAYSALVGATVQRPEAADLKRAALRERLQAGGLVWLAERDGIAVALAECALSESTPGSWIASRLPLGRWGYVNCVSVLPGARGAGVGQQLMAHVHRELHRRGAIGSYLYYNPPNPLSSVFWIRQGYRPLWTVWEVRPAGALR</sequence>
<evidence type="ECO:0000313" key="5">
    <source>
        <dbReference type="Proteomes" id="UP000323454"/>
    </source>
</evidence>
<proteinExistence type="predicted"/>
<reference evidence="4 5" key="2">
    <citation type="submission" date="2019-09" db="EMBL/GenBank/DDBJ databases">
        <authorList>
            <person name="Jin C."/>
        </authorList>
    </citation>
    <scope>NUCLEOTIDE SEQUENCE [LARGE SCALE GENOMIC DNA]</scope>
    <source>
        <strain evidence="4 5">AN110305</strain>
    </source>
</reference>
<evidence type="ECO:0000313" key="4">
    <source>
        <dbReference type="EMBL" id="KAA2261622.1"/>
    </source>
</evidence>
<keyword evidence="5" id="KW-1185">Reference proteome</keyword>